<name>A0A319E4Y5_ASPSB</name>
<dbReference type="InterPro" id="IPR049326">
    <property type="entry name" value="Rhodopsin_dom_fungi"/>
</dbReference>
<dbReference type="AlphaFoldDB" id="A0A319E4Y5"/>
<feature type="compositionally biased region" description="Low complexity" evidence="1">
    <location>
        <begin position="355"/>
        <end position="373"/>
    </location>
</feature>
<keyword evidence="5" id="KW-1185">Reference proteome</keyword>
<keyword evidence="2" id="KW-0472">Membrane</keyword>
<keyword evidence="2" id="KW-1133">Transmembrane helix</keyword>
<evidence type="ECO:0000256" key="1">
    <source>
        <dbReference type="SAM" id="MobiDB-lite"/>
    </source>
</evidence>
<dbReference type="Pfam" id="PF20684">
    <property type="entry name" value="Fung_rhodopsin"/>
    <property type="match status" value="1"/>
</dbReference>
<reference evidence="4 5" key="1">
    <citation type="submission" date="2018-02" db="EMBL/GenBank/DDBJ databases">
        <title>The genomes of Aspergillus section Nigri reveals drivers in fungal speciation.</title>
        <authorList>
            <consortium name="DOE Joint Genome Institute"/>
            <person name="Vesth T.C."/>
            <person name="Nybo J."/>
            <person name="Theobald S."/>
            <person name="Brandl J."/>
            <person name="Frisvad J.C."/>
            <person name="Nielsen K.F."/>
            <person name="Lyhne E.K."/>
            <person name="Kogle M.E."/>
            <person name="Kuo A."/>
            <person name="Riley R."/>
            <person name="Clum A."/>
            <person name="Nolan M."/>
            <person name="Lipzen A."/>
            <person name="Salamov A."/>
            <person name="Henrissat B."/>
            <person name="Wiebenga A."/>
            <person name="De vries R.P."/>
            <person name="Grigoriev I.V."/>
            <person name="Mortensen U.H."/>
            <person name="Andersen M.R."/>
            <person name="Baker S.E."/>
        </authorList>
    </citation>
    <scope>NUCLEOTIDE SEQUENCE [LARGE SCALE GENOMIC DNA]</scope>
    <source>
        <strain evidence="4 5">CBS 121057</strain>
    </source>
</reference>
<dbReference type="Proteomes" id="UP000248423">
    <property type="component" value="Unassembled WGS sequence"/>
</dbReference>
<dbReference type="VEuPathDB" id="FungiDB:BO78DRAFT_151864"/>
<proteinExistence type="predicted"/>
<protein>
    <recommendedName>
        <fullName evidence="3">Rhodopsin domain-containing protein</fullName>
    </recommendedName>
</protein>
<evidence type="ECO:0000313" key="4">
    <source>
        <dbReference type="EMBL" id="PYI05167.1"/>
    </source>
</evidence>
<accession>A0A319E4Y5</accession>
<organism evidence="4 5">
    <name type="scientific">Aspergillus sclerotiicarbonarius (strain CBS 121057 / IBT 28362)</name>
    <dbReference type="NCBI Taxonomy" id="1448318"/>
    <lineage>
        <taxon>Eukaryota</taxon>
        <taxon>Fungi</taxon>
        <taxon>Dikarya</taxon>
        <taxon>Ascomycota</taxon>
        <taxon>Pezizomycotina</taxon>
        <taxon>Eurotiomycetes</taxon>
        <taxon>Eurotiomycetidae</taxon>
        <taxon>Eurotiales</taxon>
        <taxon>Aspergillaceae</taxon>
        <taxon>Aspergillus</taxon>
        <taxon>Aspergillus subgen. Circumdati</taxon>
    </lineage>
</organism>
<evidence type="ECO:0000259" key="3">
    <source>
        <dbReference type="Pfam" id="PF20684"/>
    </source>
</evidence>
<dbReference type="PANTHER" id="PTHR38794:SF1">
    <property type="entry name" value="INTEGRAL MEMBRANE PROTEIN"/>
    <property type="match status" value="1"/>
</dbReference>
<evidence type="ECO:0000313" key="5">
    <source>
        <dbReference type="Proteomes" id="UP000248423"/>
    </source>
</evidence>
<sequence length="373" mass="41132">MIVVTDVNRSPIIGILAWLLFVFSTLAGSARLIVKYIIARRLTMDDYLVSVAMGFSLLQTICISIAARNGYGQEESASSAEQLEKALKSVYASEMFYIASVTFAKLSALAFMNFLMQRTRKTEWGLIVLIGAWGVAAEFAVAFQCHLPRPWSWDANQCFNRDTWWMVFGAIDILSEAALIVVPIMMVLHIQMAVARKLVVIGCFLTRILNIITIVLELVYRERNKAAPDPMLAIWEAAVCAQLVQCLGIVVACVPHLKPFMDGLQSTGLRMYYLPGETSRRGEYGYSSKGGTVGHELSGLPGVANSTTVFAGQQRQDWDETLSQNSQSHIIRETRTWVVEEQYHPDPGASQATDSESGSPGSHGSHGLGTRID</sequence>
<dbReference type="OrthoDB" id="3918601at2759"/>
<feature type="transmembrane region" description="Helical" evidence="2">
    <location>
        <begin position="232"/>
        <end position="254"/>
    </location>
</feature>
<feature type="transmembrane region" description="Helical" evidence="2">
    <location>
        <begin position="46"/>
        <end position="67"/>
    </location>
</feature>
<feature type="transmembrane region" description="Helical" evidence="2">
    <location>
        <begin position="124"/>
        <end position="143"/>
    </location>
</feature>
<gene>
    <name evidence="4" type="ORF">BO78DRAFT_151864</name>
</gene>
<feature type="transmembrane region" description="Helical" evidence="2">
    <location>
        <begin position="198"/>
        <end position="220"/>
    </location>
</feature>
<feature type="transmembrane region" description="Helical" evidence="2">
    <location>
        <begin position="163"/>
        <end position="186"/>
    </location>
</feature>
<feature type="domain" description="Rhodopsin" evidence="3">
    <location>
        <begin position="30"/>
        <end position="261"/>
    </location>
</feature>
<keyword evidence="2" id="KW-0812">Transmembrane</keyword>
<dbReference type="PANTHER" id="PTHR38794">
    <property type="entry name" value="INTEGRAL MEMBRANE PROTEIN"/>
    <property type="match status" value="1"/>
</dbReference>
<dbReference type="STRING" id="1448318.A0A319E4Y5"/>
<feature type="transmembrane region" description="Helical" evidence="2">
    <location>
        <begin position="95"/>
        <end position="115"/>
    </location>
</feature>
<feature type="region of interest" description="Disordered" evidence="1">
    <location>
        <begin position="342"/>
        <end position="373"/>
    </location>
</feature>
<feature type="transmembrane region" description="Helical" evidence="2">
    <location>
        <begin position="12"/>
        <end position="34"/>
    </location>
</feature>
<evidence type="ECO:0000256" key="2">
    <source>
        <dbReference type="SAM" id="Phobius"/>
    </source>
</evidence>
<dbReference type="EMBL" id="KZ826360">
    <property type="protein sequence ID" value="PYI05167.1"/>
    <property type="molecule type" value="Genomic_DNA"/>
</dbReference>